<feature type="transmembrane region" description="Helical" evidence="18">
    <location>
        <begin position="743"/>
        <end position="764"/>
    </location>
</feature>
<evidence type="ECO:0000256" key="3">
    <source>
        <dbReference type="ARBA" id="ARBA00022490"/>
    </source>
</evidence>
<feature type="transmembrane region" description="Helical" evidence="18">
    <location>
        <begin position="1146"/>
        <end position="1165"/>
    </location>
</feature>
<accession>A0A8S2E0F2</accession>
<evidence type="ECO:0000313" key="23">
    <source>
        <dbReference type="Proteomes" id="UP000677228"/>
    </source>
</evidence>
<dbReference type="EMBL" id="CAJNOK010008112">
    <property type="protein sequence ID" value="CAF1054544.1"/>
    <property type="molecule type" value="Genomic_DNA"/>
</dbReference>
<evidence type="ECO:0000259" key="20">
    <source>
        <dbReference type="Pfam" id="PF12781"/>
    </source>
</evidence>
<keyword evidence="8" id="KW-0067">ATP-binding</keyword>
<dbReference type="InterPro" id="IPR024743">
    <property type="entry name" value="Dynein_HC_stalk"/>
</dbReference>
<feature type="transmembrane region" description="Helical" evidence="18">
    <location>
        <begin position="1074"/>
        <end position="1093"/>
    </location>
</feature>
<evidence type="ECO:0000256" key="4">
    <source>
        <dbReference type="ARBA" id="ARBA00022692"/>
    </source>
</evidence>
<dbReference type="InterPro" id="IPR035706">
    <property type="entry name" value="AAA_9"/>
</dbReference>
<dbReference type="GO" id="GO:0005930">
    <property type="term" value="C:axoneme"/>
    <property type="evidence" value="ECO:0007669"/>
    <property type="project" value="UniProtKB-SubCell"/>
</dbReference>
<evidence type="ECO:0000256" key="5">
    <source>
        <dbReference type="ARBA" id="ARBA00022701"/>
    </source>
</evidence>
<keyword evidence="9 18" id="KW-1133">Transmembrane helix</keyword>
<reference evidence="21" key="1">
    <citation type="submission" date="2021-02" db="EMBL/GenBank/DDBJ databases">
        <authorList>
            <person name="Nowell W R."/>
        </authorList>
    </citation>
    <scope>NUCLEOTIDE SEQUENCE</scope>
</reference>
<feature type="coiled-coil region" evidence="17">
    <location>
        <begin position="349"/>
        <end position="415"/>
    </location>
</feature>
<feature type="transmembrane region" description="Helical" evidence="18">
    <location>
        <begin position="836"/>
        <end position="857"/>
    </location>
</feature>
<feature type="transmembrane region" description="Helical" evidence="18">
    <location>
        <begin position="987"/>
        <end position="1010"/>
    </location>
</feature>
<dbReference type="InterPro" id="IPR026983">
    <property type="entry name" value="DHC"/>
</dbReference>
<dbReference type="EMBL" id="CAJOBA010008126">
    <property type="protein sequence ID" value="CAF3820906.1"/>
    <property type="molecule type" value="Genomic_DNA"/>
</dbReference>
<feature type="coiled-coil region" evidence="17">
    <location>
        <begin position="37"/>
        <end position="88"/>
    </location>
</feature>
<keyword evidence="5" id="KW-0493">Microtubule</keyword>
<keyword evidence="15" id="KW-0206">Cytoskeleton</keyword>
<dbReference type="InterPro" id="IPR002293">
    <property type="entry name" value="AA/rel_permease1"/>
</dbReference>
<dbReference type="Gene3D" id="1.20.1740.10">
    <property type="entry name" value="Amino acid/polyamine transporter I"/>
    <property type="match status" value="1"/>
</dbReference>
<evidence type="ECO:0000256" key="1">
    <source>
        <dbReference type="ARBA" id="ARBA00004141"/>
    </source>
</evidence>
<name>A0A8S2E0F2_9BILA</name>
<feature type="transmembrane region" description="Helical" evidence="18">
    <location>
        <begin position="863"/>
        <end position="882"/>
    </location>
</feature>
<dbReference type="PANTHER" id="PTHR22878">
    <property type="entry name" value="DYNEIN HEAVY CHAIN 6, AXONEMAL-LIKE-RELATED"/>
    <property type="match status" value="1"/>
</dbReference>
<evidence type="ECO:0000256" key="13">
    <source>
        <dbReference type="ARBA" id="ARBA00023136"/>
    </source>
</evidence>
<feature type="transmembrane region" description="Helical" evidence="18">
    <location>
        <begin position="1046"/>
        <end position="1067"/>
    </location>
</feature>
<organism evidence="21 23">
    <name type="scientific">Didymodactylos carnosus</name>
    <dbReference type="NCBI Taxonomy" id="1234261"/>
    <lineage>
        <taxon>Eukaryota</taxon>
        <taxon>Metazoa</taxon>
        <taxon>Spiralia</taxon>
        <taxon>Gnathifera</taxon>
        <taxon>Rotifera</taxon>
        <taxon>Eurotatoria</taxon>
        <taxon>Bdelloidea</taxon>
        <taxon>Philodinida</taxon>
        <taxon>Philodinidae</taxon>
        <taxon>Didymodactylos</taxon>
    </lineage>
</organism>
<keyword evidence="12" id="KW-0969">Cilium</keyword>
<evidence type="ECO:0000256" key="2">
    <source>
        <dbReference type="ARBA" id="ARBA00004430"/>
    </source>
</evidence>
<keyword evidence="7" id="KW-0547">Nucleotide-binding</keyword>
<proteinExistence type="predicted"/>
<gene>
    <name evidence="21" type="ORF">OVA965_LOCUS17109</name>
    <name evidence="22" type="ORF">TMI583_LOCUS17119</name>
</gene>
<keyword evidence="16" id="KW-0966">Cell projection</keyword>
<dbReference type="GO" id="GO:0007018">
    <property type="term" value="P:microtubule-based movement"/>
    <property type="evidence" value="ECO:0007669"/>
    <property type="project" value="InterPro"/>
</dbReference>
<keyword evidence="6" id="KW-0677">Repeat</keyword>
<dbReference type="GO" id="GO:0022857">
    <property type="term" value="F:transmembrane transporter activity"/>
    <property type="evidence" value="ECO:0007669"/>
    <property type="project" value="InterPro"/>
</dbReference>
<keyword evidence="11 17" id="KW-0175">Coiled coil</keyword>
<evidence type="ECO:0000256" key="8">
    <source>
        <dbReference type="ARBA" id="ARBA00022840"/>
    </source>
</evidence>
<dbReference type="Proteomes" id="UP000682733">
    <property type="component" value="Unassembled WGS sequence"/>
</dbReference>
<dbReference type="Gene3D" id="6.10.140.1060">
    <property type="match status" value="1"/>
</dbReference>
<dbReference type="GO" id="GO:0005524">
    <property type="term" value="F:ATP binding"/>
    <property type="evidence" value="ECO:0007669"/>
    <property type="project" value="UniProtKB-KW"/>
</dbReference>
<dbReference type="InterPro" id="IPR027417">
    <property type="entry name" value="P-loop_NTPase"/>
</dbReference>
<comment type="subcellular location">
    <subcellularLocation>
        <location evidence="2">Cytoplasm</location>
        <location evidence="2">Cytoskeleton</location>
        <location evidence="2">Cilium axoneme</location>
    </subcellularLocation>
    <subcellularLocation>
        <location evidence="1">Membrane</location>
        <topology evidence="1">Multi-pass membrane protein</topology>
    </subcellularLocation>
</comment>
<protein>
    <recommendedName>
        <fullName evidence="24">Dynein heavy chain</fullName>
    </recommendedName>
</protein>
<dbReference type="PANTHER" id="PTHR22878:SF63">
    <property type="entry name" value="DYNEIN AXONEMAL HEAVY CHAIN 10"/>
    <property type="match status" value="1"/>
</dbReference>
<evidence type="ECO:0000259" key="19">
    <source>
        <dbReference type="Pfam" id="PF12777"/>
    </source>
</evidence>
<evidence type="ECO:0000256" key="6">
    <source>
        <dbReference type="ARBA" id="ARBA00022737"/>
    </source>
</evidence>
<evidence type="ECO:0000313" key="21">
    <source>
        <dbReference type="EMBL" id="CAF1054544.1"/>
    </source>
</evidence>
<dbReference type="Gene3D" id="1.10.8.1220">
    <property type="match status" value="1"/>
</dbReference>
<evidence type="ECO:0000256" key="16">
    <source>
        <dbReference type="ARBA" id="ARBA00023273"/>
    </source>
</evidence>
<keyword evidence="3" id="KW-0963">Cytoplasm</keyword>
<feature type="domain" description="Dynein heavy chain coiled coil stalk" evidence="19">
    <location>
        <begin position="1"/>
        <end position="160"/>
    </location>
</feature>
<feature type="transmembrane region" description="Helical" evidence="18">
    <location>
        <begin position="810"/>
        <end position="829"/>
    </location>
</feature>
<evidence type="ECO:0008006" key="24">
    <source>
        <dbReference type="Google" id="ProtNLM"/>
    </source>
</evidence>
<dbReference type="Proteomes" id="UP000677228">
    <property type="component" value="Unassembled WGS sequence"/>
</dbReference>
<evidence type="ECO:0000256" key="17">
    <source>
        <dbReference type="SAM" id="Coils"/>
    </source>
</evidence>
<evidence type="ECO:0000256" key="7">
    <source>
        <dbReference type="ARBA" id="ARBA00022741"/>
    </source>
</evidence>
<evidence type="ECO:0000256" key="9">
    <source>
        <dbReference type="ARBA" id="ARBA00022989"/>
    </source>
</evidence>
<keyword evidence="13 18" id="KW-0472">Membrane</keyword>
<evidence type="ECO:0000256" key="11">
    <source>
        <dbReference type="ARBA" id="ARBA00023054"/>
    </source>
</evidence>
<keyword evidence="10" id="KW-0243">Dynein</keyword>
<evidence type="ECO:0000256" key="18">
    <source>
        <dbReference type="SAM" id="Phobius"/>
    </source>
</evidence>
<sequence length="1198" mass="134261">FQPDNIRSKSAAAAGLCAWVINIVKFYEVYCEVEPKRLALEKANAELKAARDKLEIVNKQVAQLEEALAKLTAEYDTAMSAKQKCQEEADRTAYTISLANRLVGGLASENVRWREAVAGYRLSENTTPGDVLLITAFVSYMGCFTKTYRVDLMENYWRPKLSELNPPIPVTAEIDPLTLLVDDAVVAGWNNEGLPSDRMSTENATVLTCCERWPLMIDPQLQGIKWIKQRFGERIKVIRLGQKQYLDKIEQAIIDGSVLLLENIDESIEAVLDPLLGRNTIKKGKAIKLGDKEIEYHPGFRLILQTKLANPHYKPEMQAQTTLINFTVTKDGLEDQLLADVVAKERPDLERLKSDLTKQQNEFKITLKKLEDSLLARLSSAEGNFLGDTELVENLENTKRTATEIEEKVKEAKVTSIKIDEARELYRPAAARATFKVVFASAIERAEPDEDVKKRVLNLIDSITYSTFIYTTRGLFEKHKLIFTSQMAFLILLVQKEIDMKELDFLLRFPIVPNVTSPVDFLNDFSWGGIKALSQMSEFTNLDRDIEGSAKRWKKFVEMEAPEKEKLPQEWKNKTPLQKLCMMRALRPDRMLYALSLFVEEKLGKQFVENRAVPFTKSYDETTPSTPVFFILSPGVDPIKDVEALGKKLGFSSNLKTFHNISLGQVMTIDNKTVHSTAVPSTAKANALSDDAQLIDLGYTPELKRVFSYLSAFGQAWGAQGLAPSIAGSLVFSLGSGGSVTAFWTWIAGCVMLITVALALGELGSSMPTSGGVYYWVAKLTPVKYRPLFCWVSAYMVILGYIAFYASTVYFTTTMFLAVISMGYDGAYVPNKYHDYGVYVGFCILTCAMTALPSRILSRLNQFYVFYQAAVCLALILAMAIATPKSNRNSAKFVFVEFQNTGFWSNNVWAWFLGLLCPVWVVSGFESSSTLAEEASNASRVVPFAMISSLLASLFIGAAIIITLLFTMGQNINSLLESKFEQPVGQMLYNGLGTKGSVALFFFMFIAFVFNDTNLLFPASRELFAFSRDGGFPFSGYLRVLTSNKVPRRCVWLCGFISIIIGLLMLVNNTAITAIFNLAVIALYLGYIAPLASRLIWLRNDFHPGPFYLGKRLSLINSAVAIVWMVFIIILLLFPSYQQPNAQQMNYAIVVIGFVIIASLLYYYFPKYGGKTFFHGPVRTAVVVMEGVKDDERHDRWI</sequence>
<dbReference type="Pfam" id="PF12777">
    <property type="entry name" value="MT"/>
    <property type="match status" value="1"/>
</dbReference>
<evidence type="ECO:0000256" key="14">
    <source>
        <dbReference type="ARBA" id="ARBA00023175"/>
    </source>
</evidence>
<feature type="transmembrane region" description="Helical" evidence="18">
    <location>
        <begin position="1113"/>
        <end position="1134"/>
    </location>
</feature>
<keyword evidence="14" id="KW-0505">Motor protein</keyword>
<evidence type="ECO:0000313" key="22">
    <source>
        <dbReference type="EMBL" id="CAF3820906.1"/>
    </source>
</evidence>
<dbReference type="Gene3D" id="1.20.920.20">
    <property type="match status" value="1"/>
</dbReference>
<dbReference type="AlphaFoldDB" id="A0A8S2E0F2"/>
<dbReference type="GO" id="GO:0051959">
    <property type="term" value="F:dynein light intermediate chain binding"/>
    <property type="evidence" value="ECO:0007669"/>
    <property type="project" value="InterPro"/>
</dbReference>
<dbReference type="Pfam" id="PF13520">
    <property type="entry name" value="AA_permease_2"/>
    <property type="match status" value="1"/>
</dbReference>
<feature type="non-terminal residue" evidence="21">
    <location>
        <position position="1"/>
    </location>
</feature>
<feature type="domain" description="Dynein heavy chain ATP-binding dynein motor region" evidence="20">
    <location>
        <begin position="188"/>
        <end position="405"/>
    </location>
</feature>
<evidence type="ECO:0000256" key="10">
    <source>
        <dbReference type="ARBA" id="ARBA00023017"/>
    </source>
</evidence>
<dbReference type="GO" id="GO:0030286">
    <property type="term" value="C:dynein complex"/>
    <property type="evidence" value="ECO:0007669"/>
    <property type="project" value="UniProtKB-KW"/>
</dbReference>
<dbReference type="FunFam" id="3.40.50.300:FF:000049">
    <property type="entry name" value="Dynein, axonemal, heavy chain 5"/>
    <property type="match status" value="1"/>
</dbReference>
<feature type="transmembrane region" description="Helical" evidence="18">
    <location>
        <begin position="941"/>
        <end position="966"/>
    </location>
</feature>
<dbReference type="GO" id="GO:0045505">
    <property type="term" value="F:dynein intermediate chain binding"/>
    <property type="evidence" value="ECO:0007669"/>
    <property type="project" value="InterPro"/>
</dbReference>
<dbReference type="Pfam" id="PF12781">
    <property type="entry name" value="AAA_9"/>
    <property type="match status" value="1"/>
</dbReference>
<feature type="transmembrane region" description="Helical" evidence="18">
    <location>
        <begin position="903"/>
        <end position="921"/>
    </location>
</feature>
<keyword evidence="4 18" id="KW-0812">Transmembrane</keyword>
<evidence type="ECO:0000256" key="15">
    <source>
        <dbReference type="ARBA" id="ARBA00023212"/>
    </source>
</evidence>
<dbReference type="GO" id="GO:0016020">
    <property type="term" value="C:membrane"/>
    <property type="evidence" value="ECO:0007669"/>
    <property type="project" value="UniProtKB-SubCell"/>
</dbReference>
<evidence type="ECO:0000256" key="12">
    <source>
        <dbReference type="ARBA" id="ARBA00023069"/>
    </source>
</evidence>
<dbReference type="Gene3D" id="3.40.50.300">
    <property type="entry name" value="P-loop containing nucleotide triphosphate hydrolases"/>
    <property type="match status" value="2"/>
</dbReference>
<comment type="caution">
    <text evidence="21">The sequence shown here is derived from an EMBL/GenBank/DDBJ whole genome shotgun (WGS) entry which is preliminary data.</text>
</comment>
<dbReference type="GO" id="GO:0005874">
    <property type="term" value="C:microtubule"/>
    <property type="evidence" value="ECO:0007669"/>
    <property type="project" value="UniProtKB-KW"/>
</dbReference>